<dbReference type="Gene3D" id="3.20.10.10">
    <property type="entry name" value="D-amino Acid Aminotransferase, subunit A, domain 2"/>
    <property type="match status" value="1"/>
</dbReference>
<evidence type="ECO:0000256" key="3">
    <source>
        <dbReference type="ARBA" id="ARBA00011738"/>
    </source>
</evidence>
<name>A0A4R1JBV5_9GAMM</name>
<dbReference type="Pfam" id="PF01063">
    <property type="entry name" value="Aminotran_4"/>
    <property type="match status" value="1"/>
</dbReference>
<dbReference type="InterPro" id="IPR043132">
    <property type="entry name" value="BCAT-like_C"/>
</dbReference>
<dbReference type="OrthoDB" id="9805628at2"/>
<comment type="catalytic activity">
    <reaction evidence="9">
        <text>4-amino-4-deoxychorismate = 4-aminobenzoate + pyruvate + H(+)</text>
        <dbReference type="Rhea" id="RHEA:16201"/>
        <dbReference type="ChEBI" id="CHEBI:15361"/>
        <dbReference type="ChEBI" id="CHEBI:15378"/>
        <dbReference type="ChEBI" id="CHEBI:17836"/>
        <dbReference type="ChEBI" id="CHEBI:58406"/>
        <dbReference type="EC" id="4.1.3.38"/>
    </reaction>
</comment>
<dbReference type="InterPro" id="IPR017824">
    <property type="entry name" value="Aminodeoxychorismate_lyase_IV"/>
</dbReference>
<keyword evidence="12" id="KW-1185">Reference proteome</keyword>
<dbReference type="GO" id="GO:0008153">
    <property type="term" value="P:4-aminobenzoate biosynthetic process"/>
    <property type="evidence" value="ECO:0007669"/>
    <property type="project" value="UniProtKB-UniRule"/>
</dbReference>
<keyword evidence="4" id="KW-0663">Pyridoxal phosphate</keyword>
<evidence type="ECO:0000256" key="2">
    <source>
        <dbReference type="ARBA" id="ARBA00009320"/>
    </source>
</evidence>
<dbReference type="GO" id="GO:0005829">
    <property type="term" value="C:cytosol"/>
    <property type="evidence" value="ECO:0007669"/>
    <property type="project" value="TreeGrafter"/>
</dbReference>
<organism evidence="11 12">
    <name type="scientific">Celerinatantimonas diazotrophica</name>
    <dbReference type="NCBI Taxonomy" id="412034"/>
    <lineage>
        <taxon>Bacteria</taxon>
        <taxon>Pseudomonadati</taxon>
        <taxon>Pseudomonadota</taxon>
        <taxon>Gammaproteobacteria</taxon>
        <taxon>Celerinatantimonadaceae</taxon>
        <taxon>Celerinatantimonas</taxon>
    </lineage>
</organism>
<evidence type="ECO:0000256" key="4">
    <source>
        <dbReference type="ARBA" id="ARBA00022898"/>
    </source>
</evidence>
<sequence length="270" mass="30836">MIKHWVNGQPSDSLPVEDRGLQYGDGFFTTMAVRNGKIQNLDYHQIRISHGLRLLNFSVDVAKIWQFTEQKATSLNDGGLKLTITRGVGGRGYQSPEHPSPNWIISSFALPPIYKEWQEVGVRLALAKTRLAVGNVFSHLKTLNRIEQVALKQELTKDNDELLVLDYLGNVSEAITANVFWRKGKKIYTPELKLAGVFGTQRSYLIEKLQHREFADFELNIDNYPLAHIQNSDEIWLTNSLLPIVPVRQFESKTYQDFSFTQRLLGDLGY</sequence>
<dbReference type="InterPro" id="IPR050571">
    <property type="entry name" value="Class-IV_PLP-Dep_Aminotrnsfr"/>
</dbReference>
<dbReference type="InterPro" id="IPR001544">
    <property type="entry name" value="Aminotrans_IV"/>
</dbReference>
<accession>A0A4R1JBV5</accession>
<dbReference type="GO" id="GO:0046656">
    <property type="term" value="P:folic acid biosynthetic process"/>
    <property type="evidence" value="ECO:0007669"/>
    <property type="project" value="UniProtKB-KW"/>
</dbReference>
<evidence type="ECO:0000256" key="5">
    <source>
        <dbReference type="ARBA" id="ARBA00022909"/>
    </source>
</evidence>
<evidence type="ECO:0000313" key="12">
    <source>
        <dbReference type="Proteomes" id="UP000295565"/>
    </source>
</evidence>
<comment type="pathway">
    <text evidence="7">Cofactor biosynthesis; tetrahydrofolate biosynthesis; 4-aminobenzoate from chorismate: step 2/2.</text>
</comment>
<dbReference type="Gene3D" id="3.30.470.10">
    <property type="match status" value="1"/>
</dbReference>
<dbReference type="PANTHER" id="PTHR42743">
    <property type="entry name" value="AMINO-ACID AMINOTRANSFERASE"/>
    <property type="match status" value="1"/>
</dbReference>
<evidence type="ECO:0000313" key="11">
    <source>
        <dbReference type="EMBL" id="TCK47639.1"/>
    </source>
</evidence>
<reference evidence="11 12" key="1">
    <citation type="submission" date="2019-03" db="EMBL/GenBank/DDBJ databases">
        <title>Genomic Encyclopedia of Type Strains, Phase IV (KMG-IV): sequencing the most valuable type-strain genomes for metagenomic binning, comparative biology and taxonomic classification.</title>
        <authorList>
            <person name="Goeker M."/>
        </authorList>
    </citation>
    <scope>NUCLEOTIDE SEQUENCE [LARGE SCALE GENOMIC DNA]</scope>
    <source>
        <strain evidence="11 12">DSM 18577</strain>
    </source>
</reference>
<dbReference type="InterPro" id="IPR043131">
    <property type="entry name" value="BCAT-like_N"/>
</dbReference>
<comment type="similarity">
    <text evidence="2">Belongs to the class-IV pyridoxal-phosphate-dependent aminotransferase family.</text>
</comment>
<dbReference type="InterPro" id="IPR036038">
    <property type="entry name" value="Aminotransferase-like"/>
</dbReference>
<protein>
    <recommendedName>
        <fullName evidence="8 10">Aminodeoxychorismate lyase</fullName>
        <ecNumber evidence="8 10">4.1.3.38</ecNumber>
    </recommendedName>
</protein>
<comment type="caution">
    <text evidence="11">The sequence shown here is derived from an EMBL/GenBank/DDBJ whole genome shotgun (WGS) entry which is preliminary data.</text>
</comment>
<dbReference type="GO" id="GO:0030170">
    <property type="term" value="F:pyridoxal phosphate binding"/>
    <property type="evidence" value="ECO:0007669"/>
    <property type="project" value="InterPro"/>
</dbReference>
<comment type="subunit">
    <text evidence="3">Homodimer.</text>
</comment>
<proteinExistence type="inferred from homology"/>
<evidence type="ECO:0000256" key="10">
    <source>
        <dbReference type="NCBIfam" id="TIGR03461"/>
    </source>
</evidence>
<dbReference type="NCBIfam" id="TIGR03461">
    <property type="entry name" value="pabC_Proteo"/>
    <property type="match status" value="1"/>
</dbReference>
<evidence type="ECO:0000256" key="8">
    <source>
        <dbReference type="ARBA" id="ARBA00035676"/>
    </source>
</evidence>
<dbReference type="EC" id="4.1.3.38" evidence="8 10"/>
<dbReference type="EMBL" id="SMGD01000014">
    <property type="protein sequence ID" value="TCK47639.1"/>
    <property type="molecule type" value="Genomic_DNA"/>
</dbReference>
<dbReference type="Proteomes" id="UP000295565">
    <property type="component" value="Unassembled WGS sequence"/>
</dbReference>
<keyword evidence="6 11" id="KW-0456">Lyase</keyword>
<dbReference type="GO" id="GO:0008696">
    <property type="term" value="F:4-amino-4-deoxychorismate lyase activity"/>
    <property type="evidence" value="ECO:0007669"/>
    <property type="project" value="UniProtKB-UniRule"/>
</dbReference>
<dbReference type="PANTHER" id="PTHR42743:SF2">
    <property type="entry name" value="AMINODEOXYCHORISMATE LYASE"/>
    <property type="match status" value="1"/>
</dbReference>
<keyword evidence="5" id="KW-0289">Folate biosynthesis</keyword>
<dbReference type="SUPFAM" id="SSF56752">
    <property type="entry name" value="D-aminoacid aminotransferase-like PLP-dependent enzymes"/>
    <property type="match status" value="1"/>
</dbReference>
<evidence type="ECO:0000256" key="6">
    <source>
        <dbReference type="ARBA" id="ARBA00023239"/>
    </source>
</evidence>
<comment type="cofactor">
    <cofactor evidence="1">
        <name>pyridoxal 5'-phosphate</name>
        <dbReference type="ChEBI" id="CHEBI:597326"/>
    </cofactor>
</comment>
<dbReference type="RefSeq" id="WP_131913441.1">
    <property type="nucleotide sequence ID" value="NZ_OU594967.1"/>
</dbReference>
<dbReference type="AlphaFoldDB" id="A0A4R1JBV5"/>
<evidence type="ECO:0000256" key="7">
    <source>
        <dbReference type="ARBA" id="ARBA00035633"/>
    </source>
</evidence>
<gene>
    <name evidence="11" type="ORF">EV690_2676</name>
</gene>
<evidence type="ECO:0000256" key="9">
    <source>
        <dbReference type="ARBA" id="ARBA00049529"/>
    </source>
</evidence>
<evidence type="ECO:0000256" key="1">
    <source>
        <dbReference type="ARBA" id="ARBA00001933"/>
    </source>
</evidence>